<dbReference type="AlphaFoldDB" id="A0A8E6B2A6"/>
<dbReference type="RefSeq" id="WP_213493973.1">
    <property type="nucleotide sequence ID" value="NZ_CP074694.1"/>
</dbReference>
<evidence type="ECO:0000313" key="1">
    <source>
        <dbReference type="EMBL" id="QVL30089.1"/>
    </source>
</evidence>
<keyword evidence="2" id="KW-1185">Reference proteome</keyword>
<evidence type="ECO:0000313" key="2">
    <source>
        <dbReference type="Proteomes" id="UP000676194"/>
    </source>
</evidence>
<accession>A0A8E6B2A6</accession>
<dbReference type="KEGG" id="tsph:KIH39_14600"/>
<gene>
    <name evidence="1" type="ORF">KIH39_14600</name>
</gene>
<reference evidence="1" key="1">
    <citation type="submission" date="2021-05" db="EMBL/GenBank/DDBJ databases">
        <title>Complete genome sequence of the cellulolytic planctomycete Telmatocola sphagniphila SP2T and characterization of the first cellulase from planctomycetes.</title>
        <authorList>
            <person name="Rakitin A.L."/>
            <person name="Beletsky A.V."/>
            <person name="Naumoff D.G."/>
            <person name="Kulichevskaya I.S."/>
            <person name="Mardanov A.V."/>
            <person name="Ravin N.V."/>
            <person name="Dedysh S.N."/>
        </authorList>
    </citation>
    <scope>NUCLEOTIDE SEQUENCE</scope>
    <source>
        <strain evidence="1">SP2T</strain>
    </source>
</reference>
<sequence length="79" mass="9290">MKVDAARGRLYDSHKTLRLHWEDLQEVWLDVVKQEFEENLWEPMNLLTLEALRGIDRLGQIFAQMKQECEGGENVMSIS</sequence>
<dbReference type="Proteomes" id="UP000676194">
    <property type="component" value="Chromosome"/>
</dbReference>
<protein>
    <submittedName>
        <fullName evidence="1">Uncharacterized protein</fullName>
    </submittedName>
</protein>
<dbReference type="EMBL" id="CP074694">
    <property type="protein sequence ID" value="QVL30089.1"/>
    <property type="molecule type" value="Genomic_DNA"/>
</dbReference>
<proteinExistence type="predicted"/>
<name>A0A8E6B2A6_9BACT</name>
<organism evidence="1 2">
    <name type="scientific">Telmatocola sphagniphila</name>
    <dbReference type="NCBI Taxonomy" id="1123043"/>
    <lineage>
        <taxon>Bacteria</taxon>
        <taxon>Pseudomonadati</taxon>
        <taxon>Planctomycetota</taxon>
        <taxon>Planctomycetia</taxon>
        <taxon>Gemmatales</taxon>
        <taxon>Gemmataceae</taxon>
    </lineage>
</organism>